<dbReference type="Proteomes" id="UP001209878">
    <property type="component" value="Unassembled WGS sequence"/>
</dbReference>
<proteinExistence type="predicted"/>
<sequence>MHNTSTPASLYNISNKFDIHQSTTFCNVTSAKNYTNNRVVTYQYRHSGFVAWYLQAKQWLQVLYIMTFHQTG</sequence>
<name>A0AAD9KLK4_RIDPI</name>
<comment type="caution">
    <text evidence="1">The sequence shown here is derived from an EMBL/GenBank/DDBJ whole genome shotgun (WGS) entry which is preliminary data.</text>
</comment>
<organism evidence="1 2">
    <name type="scientific">Ridgeia piscesae</name>
    <name type="common">Tubeworm</name>
    <dbReference type="NCBI Taxonomy" id="27915"/>
    <lineage>
        <taxon>Eukaryota</taxon>
        <taxon>Metazoa</taxon>
        <taxon>Spiralia</taxon>
        <taxon>Lophotrochozoa</taxon>
        <taxon>Annelida</taxon>
        <taxon>Polychaeta</taxon>
        <taxon>Sedentaria</taxon>
        <taxon>Canalipalpata</taxon>
        <taxon>Sabellida</taxon>
        <taxon>Siboglinidae</taxon>
        <taxon>Ridgeia</taxon>
    </lineage>
</organism>
<dbReference type="EMBL" id="JAODUO010000848">
    <property type="protein sequence ID" value="KAK2173808.1"/>
    <property type="molecule type" value="Genomic_DNA"/>
</dbReference>
<evidence type="ECO:0000313" key="1">
    <source>
        <dbReference type="EMBL" id="KAK2173808.1"/>
    </source>
</evidence>
<accession>A0AAD9KLK4</accession>
<reference evidence="1" key="1">
    <citation type="journal article" date="2023" name="Mol. Biol. Evol.">
        <title>Third-Generation Sequencing Reveals the Adaptive Role of the Epigenome in Three Deep-Sea Polychaetes.</title>
        <authorList>
            <person name="Perez M."/>
            <person name="Aroh O."/>
            <person name="Sun Y."/>
            <person name="Lan Y."/>
            <person name="Juniper S.K."/>
            <person name="Young C.R."/>
            <person name="Angers B."/>
            <person name="Qian P.Y."/>
        </authorList>
    </citation>
    <scope>NUCLEOTIDE SEQUENCE</scope>
    <source>
        <strain evidence="1">R07B-5</strain>
    </source>
</reference>
<evidence type="ECO:0000313" key="2">
    <source>
        <dbReference type="Proteomes" id="UP001209878"/>
    </source>
</evidence>
<gene>
    <name evidence="1" type="ORF">NP493_848g02028</name>
</gene>
<protein>
    <submittedName>
        <fullName evidence="1">Uncharacterized protein</fullName>
    </submittedName>
</protein>
<keyword evidence="2" id="KW-1185">Reference proteome</keyword>
<dbReference type="AlphaFoldDB" id="A0AAD9KLK4"/>